<protein>
    <submittedName>
        <fullName evidence="2">Uncharacterized protein</fullName>
    </submittedName>
</protein>
<keyword evidence="1" id="KW-1133">Transmembrane helix</keyword>
<feature type="transmembrane region" description="Helical" evidence="1">
    <location>
        <begin position="46"/>
        <end position="65"/>
    </location>
</feature>
<sequence>MDSIIKKPSAWIPIVIPLVFFAYLVIYITIFGIAREEDEGTAAHIFQIWMVLEVLMIAFFAIKWLPQRPKQALLILALQIGAALLPMAVIFFLEL</sequence>
<gene>
    <name evidence="2" type="ORF">A3C11_01260</name>
</gene>
<evidence type="ECO:0000313" key="2">
    <source>
        <dbReference type="EMBL" id="OHA00326.1"/>
    </source>
</evidence>
<comment type="caution">
    <text evidence="2">The sequence shown here is derived from an EMBL/GenBank/DDBJ whole genome shotgun (WGS) entry which is preliminary data.</text>
</comment>
<organism evidence="2 3">
    <name type="scientific">Candidatus Sungbacteria bacterium RIFCSPHIGHO2_02_FULL_49_12</name>
    <dbReference type="NCBI Taxonomy" id="1802271"/>
    <lineage>
        <taxon>Bacteria</taxon>
        <taxon>Candidatus Sungiibacteriota</taxon>
    </lineage>
</organism>
<proteinExistence type="predicted"/>
<feature type="transmembrane region" description="Helical" evidence="1">
    <location>
        <begin position="12"/>
        <end position="34"/>
    </location>
</feature>
<keyword evidence="1" id="KW-0472">Membrane</keyword>
<keyword evidence="1" id="KW-0812">Transmembrane</keyword>
<feature type="transmembrane region" description="Helical" evidence="1">
    <location>
        <begin position="72"/>
        <end position="93"/>
    </location>
</feature>
<dbReference type="AlphaFoldDB" id="A0A1G2KLQ6"/>
<name>A0A1G2KLQ6_9BACT</name>
<dbReference type="STRING" id="1802271.A3C11_01260"/>
<reference evidence="2 3" key="1">
    <citation type="journal article" date="2016" name="Nat. Commun.">
        <title>Thousands of microbial genomes shed light on interconnected biogeochemical processes in an aquifer system.</title>
        <authorList>
            <person name="Anantharaman K."/>
            <person name="Brown C.T."/>
            <person name="Hug L.A."/>
            <person name="Sharon I."/>
            <person name="Castelle C.J."/>
            <person name="Probst A.J."/>
            <person name="Thomas B.C."/>
            <person name="Singh A."/>
            <person name="Wilkins M.J."/>
            <person name="Karaoz U."/>
            <person name="Brodie E.L."/>
            <person name="Williams K.H."/>
            <person name="Hubbard S.S."/>
            <person name="Banfield J.F."/>
        </authorList>
    </citation>
    <scope>NUCLEOTIDE SEQUENCE [LARGE SCALE GENOMIC DNA]</scope>
</reference>
<evidence type="ECO:0000256" key="1">
    <source>
        <dbReference type="SAM" id="Phobius"/>
    </source>
</evidence>
<dbReference type="EMBL" id="MHQJ01000051">
    <property type="protein sequence ID" value="OHA00326.1"/>
    <property type="molecule type" value="Genomic_DNA"/>
</dbReference>
<dbReference type="Proteomes" id="UP000177362">
    <property type="component" value="Unassembled WGS sequence"/>
</dbReference>
<accession>A0A1G2KLQ6</accession>
<evidence type="ECO:0000313" key="3">
    <source>
        <dbReference type="Proteomes" id="UP000177362"/>
    </source>
</evidence>